<dbReference type="RefSeq" id="WP_221250171.1">
    <property type="nucleotide sequence ID" value="NZ_AP024355.1"/>
</dbReference>
<accession>A0ABN6E373</accession>
<evidence type="ECO:0000313" key="2">
    <source>
        <dbReference type="Proteomes" id="UP001319827"/>
    </source>
</evidence>
<sequence length="55" mass="6144">MKCTQARARGLCLMEREDDCPDYPCVYLQWAAINRAVVNQRRSPGAPGESHPPKG</sequence>
<protein>
    <submittedName>
        <fullName evidence="1">Uncharacterized protein</fullName>
    </submittedName>
</protein>
<gene>
    <name evidence="1" type="ORF">DESUT3_38590</name>
</gene>
<proteinExistence type="predicted"/>
<evidence type="ECO:0000313" key="1">
    <source>
        <dbReference type="EMBL" id="BCR06790.1"/>
    </source>
</evidence>
<dbReference type="EMBL" id="AP024355">
    <property type="protein sequence ID" value="BCR06790.1"/>
    <property type="molecule type" value="Genomic_DNA"/>
</dbReference>
<reference evidence="1 2" key="1">
    <citation type="journal article" date="2016" name="C (Basel)">
        <title>Selective Growth of and Electricity Production by Marine Exoelectrogenic Bacteria in Self-Aggregated Hydrogel of Microbially Reduced Graphene Oxide.</title>
        <authorList>
            <person name="Yoshida N."/>
            <person name="Goto Y."/>
            <person name="Miyata Y."/>
        </authorList>
    </citation>
    <scope>NUCLEOTIDE SEQUENCE [LARGE SCALE GENOMIC DNA]</scope>
    <source>
        <strain evidence="1 2">NIT-T3</strain>
    </source>
</reference>
<dbReference type="Proteomes" id="UP001319827">
    <property type="component" value="Chromosome"/>
</dbReference>
<organism evidence="1 2">
    <name type="scientific">Desulfuromonas versatilis</name>
    <dbReference type="NCBI Taxonomy" id="2802975"/>
    <lineage>
        <taxon>Bacteria</taxon>
        <taxon>Pseudomonadati</taxon>
        <taxon>Thermodesulfobacteriota</taxon>
        <taxon>Desulfuromonadia</taxon>
        <taxon>Desulfuromonadales</taxon>
        <taxon>Desulfuromonadaceae</taxon>
        <taxon>Desulfuromonas</taxon>
    </lineage>
</organism>
<keyword evidence="2" id="KW-1185">Reference proteome</keyword>
<reference evidence="1 2" key="2">
    <citation type="journal article" date="2021" name="Int. J. Syst. Evol. Microbiol.">
        <title>Isolation and Polyphasic Characterization of Desulfuromonas versatilis sp. Nov., an Electrogenic Bacteria Capable of Versatile Metabolism Isolated from a Graphene Oxide-Reducing Enrichment Culture.</title>
        <authorList>
            <person name="Xie L."/>
            <person name="Yoshida N."/>
            <person name="Ishii S."/>
            <person name="Meng L."/>
        </authorList>
    </citation>
    <scope>NUCLEOTIDE SEQUENCE [LARGE SCALE GENOMIC DNA]</scope>
    <source>
        <strain evidence="1 2">NIT-T3</strain>
    </source>
</reference>
<name>A0ABN6E373_9BACT</name>